<sequence length="111" mass="12434">MVKPEDVCDLLWRPSFEDCLVAGLAKECPVKGDALYQVISRSSVSASKLMFANIALSWLHAFDTQVPELLDVTALEDDLTYGKLDTIPSSDIDDEIFRDAKNLHAFIDDYH</sequence>
<gene>
    <name evidence="1" type="ORF">HF325_001758</name>
</gene>
<name>A0A8H7GV40_9ASCO</name>
<accession>A0A8H7GV40</accession>
<comment type="caution">
    <text evidence="1">The sequence shown here is derived from an EMBL/GenBank/DDBJ whole genome shotgun (WGS) entry which is preliminary data.</text>
</comment>
<protein>
    <submittedName>
        <fullName evidence="1">Uncharacterized protein</fullName>
    </submittedName>
</protein>
<dbReference type="EMBL" id="JACBPP010000002">
    <property type="protein sequence ID" value="KAF8004310.1"/>
    <property type="molecule type" value="Genomic_DNA"/>
</dbReference>
<proteinExistence type="predicted"/>
<evidence type="ECO:0000313" key="2">
    <source>
        <dbReference type="Proteomes" id="UP000649328"/>
    </source>
</evidence>
<evidence type="ECO:0000313" key="1">
    <source>
        <dbReference type="EMBL" id="KAF8004310.1"/>
    </source>
</evidence>
<keyword evidence="2" id="KW-1185">Reference proteome</keyword>
<dbReference type="Proteomes" id="UP000649328">
    <property type="component" value="Unassembled WGS sequence"/>
</dbReference>
<dbReference type="AlphaFoldDB" id="A0A8H7GV40"/>
<dbReference type="OrthoDB" id="4094059at2759"/>
<organism evidence="1 2">
    <name type="scientific">Metschnikowia pulcherrima</name>
    <dbReference type="NCBI Taxonomy" id="27326"/>
    <lineage>
        <taxon>Eukaryota</taxon>
        <taxon>Fungi</taxon>
        <taxon>Dikarya</taxon>
        <taxon>Ascomycota</taxon>
        <taxon>Saccharomycotina</taxon>
        <taxon>Pichiomycetes</taxon>
        <taxon>Metschnikowiaceae</taxon>
        <taxon>Metschnikowia</taxon>
    </lineage>
</organism>
<reference evidence="1" key="1">
    <citation type="submission" date="2020-10" db="EMBL/GenBank/DDBJ databases">
        <title>The Whole-Genome Sequence of Metschnikowia persimmonesis, a Novel Endophytic Yeast Species Isolated from Medicinal Plant Diospyros kaki Thumb.</title>
        <authorList>
            <person name="Rahmat E."/>
            <person name="Kang Y."/>
        </authorList>
    </citation>
    <scope>NUCLEOTIDE SEQUENCE</scope>
    <source>
        <strain evidence="1">KIOM G15050</strain>
    </source>
</reference>